<comment type="caution">
    <text evidence="1">The sequence shown here is derived from an EMBL/GenBank/DDBJ whole genome shotgun (WGS) entry which is preliminary data.</text>
</comment>
<sequence>PRPRRPHSQLALAPTPRRRGLLPFRALYLLRSLEHRSLLSLEIQTPKP</sequence>
<dbReference type="AlphaFoldDB" id="A0A3L6DDK0"/>
<proteinExistence type="predicted"/>
<organism evidence="1">
    <name type="scientific">Zea mays</name>
    <name type="common">Maize</name>
    <dbReference type="NCBI Taxonomy" id="4577"/>
    <lineage>
        <taxon>Eukaryota</taxon>
        <taxon>Viridiplantae</taxon>
        <taxon>Streptophyta</taxon>
        <taxon>Embryophyta</taxon>
        <taxon>Tracheophyta</taxon>
        <taxon>Spermatophyta</taxon>
        <taxon>Magnoliopsida</taxon>
        <taxon>Liliopsida</taxon>
        <taxon>Poales</taxon>
        <taxon>Poaceae</taxon>
        <taxon>PACMAD clade</taxon>
        <taxon>Panicoideae</taxon>
        <taxon>Andropogonodae</taxon>
        <taxon>Andropogoneae</taxon>
        <taxon>Tripsacinae</taxon>
        <taxon>Zea</taxon>
    </lineage>
</organism>
<accession>A0A3L6DDK0</accession>
<gene>
    <name evidence="1" type="ORF">Zm00014a_019084</name>
</gene>
<protein>
    <submittedName>
        <fullName evidence="1">Uncharacterized protein</fullName>
    </submittedName>
</protein>
<name>A0A3L6DDK0_MAIZE</name>
<reference evidence="1" key="1">
    <citation type="journal article" date="2018" name="Nat. Genet.">
        <title>Extensive intraspecific gene order and gene structural variations between Mo17 and other maize genomes.</title>
        <authorList>
            <person name="Sun S."/>
            <person name="Zhou Y."/>
            <person name="Chen J."/>
            <person name="Shi J."/>
            <person name="Zhao H."/>
            <person name="Zhao H."/>
            <person name="Song W."/>
            <person name="Zhang M."/>
            <person name="Cui Y."/>
            <person name="Dong X."/>
            <person name="Liu H."/>
            <person name="Ma X."/>
            <person name="Jiao Y."/>
            <person name="Wang B."/>
            <person name="Wei X."/>
            <person name="Stein J.C."/>
            <person name="Glaubitz J.C."/>
            <person name="Lu F."/>
            <person name="Yu G."/>
            <person name="Liang C."/>
            <person name="Fengler K."/>
            <person name="Li B."/>
            <person name="Rafalski A."/>
            <person name="Schnable P.S."/>
            <person name="Ware D.H."/>
            <person name="Buckler E.S."/>
            <person name="Lai J."/>
        </authorList>
    </citation>
    <scope>NUCLEOTIDE SEQUENCE [LARGE SCALE GENOMIC DNA]</scope>
    <source>
        <tissue evidence="1">Seedling</tissue>
    </source>
</reference>
<feature type="non-terminal residue" evidence="1">
    <location>
        <position position="1"/>
    </location>
</feature>
<evidence type="ECO:0000313" key="1">
    <source>
        <dbReference type="EMBL" id="PWZ06702.1"/>
    </source>
</evidence>
<dbReference type="EMBL" id="NCVQ01000010">
    <property type="protein sequence ID" value="PWZ06702.1"/>
    <property type="molecule type" value="Genomic_DNA"/>
</dbReference>
<dbReference type="Proteomes" id="UP000251960">
    <property type="component" value="Chromosome 9"/>
</dbReference>